<evidence type="ECO:0000313" key="2">
    <source>
        <dbReference type="EMBL" id="BAV58293.1"/>
    </source>
</evidence>
<keyword evidence="1" id="KW-1133">Transmembrane helix</keyword>
<evidence type="ECO:0000256" key="1">
    <source>
        <dbReference type="SAM" id="Phobius"/>
    </source>
</evidence>
<dbReference type="EMBL" id="LC088605">
    <property type="protein sequence ID" value="BAV58293.1"/>
    <property type="molecule type" value="mRNA"/>
</dbReference>
<gene>
    <name evidence="2" type="primary">4970f</name>
</gene>
<sequence>MYMPHYVVMISLYQGPHLLQHRTGMCMFFMCPAALKPTRTLPREPAEHRFILTVACVVWFLVALLAMSMAKLQSTLESCIQKAASTTGAHVQGSPPIQRPMHSLHQGKVTKNPRMSVFCTRFTCAQSTRNRQPLLAVACQVMVTAACVWL</sequence>
<proteinExistence type="evidence at transcript level"/>
<accession>A0A1C9ZPS0</accession>
<name>A0A1C9ZPS0_9CHLO</name>
<feature type="transmembrane region" description="Helical" evidence="1">
    <location>
        <begin position="50"/>
        <end position="70"/>
    </location>
</feature>
<reference evidence="2" key="1">
    <citation type="submission" date="2015-10" db="EMBL/GenBank/DDBJ databases">
        <title>Evolution of the mating-type locus in an isomorphic haploid-diploid life cycle and isogamy.</title>
        <authorList>
            <person name="Yamazaki T."/>
            <person name="Suzuki R."/>
            <person name="Ichihara K."/>
            <person name="Toyoda A."/>
            <person name="Kuwano K."/>
            <person name="Kawano S."/>
        </authorList>
    </citation>
    <scope>NUCLEOTIDE SEQUENCE</scope>
    <source>
        <strain evidence="2">MGEC-1</strain>
    </source>
</reference>
<organism evidence="2">
    <name type="scientific">Ulva partita</name>
    <dbReference type="NCBI Taxonomy" id="1605170"/>
    <lineage>
        <taxon>Eukaryota</taxon>
        <taxon>Viridiplantae</taxon>
        <taxon>Chlorophyta</taxon>
        <taxon>core chlorophytes</taxon>
        <taxon>Ulvophyceae</taxon>
        <taxon>OUU clade</taxon>
        <taxon>Ulvales</taxon>
        <taxon>Ulvaceae</taxon>
        <taxon>Ulva</taxon>
    </lineage>
</organism>
<keyword evidence="1" id="KW-0472">Membrane</keyword>
<protein>
    <submittedName>
        <fullName evidence="2">Uncharacterized protein</fullName>
    </submittedName>
</protein>
<keyword evidence="1" id="KW-0812">Transmembrane</keyword>
<dbReference type="AlphaFoldDB" id="A0A1C9ZPS0"/>